<evidence type="ECO:0000313" key="2">
    <source>
        <dbReference type="EMBL" id="GAA0368760.1"/>
    </source>
</evidence>
<reference evidence="3" key="1">
    <citation type="journal article" date="2019" name="Int. J. Syst. Evol. Microbiol.">
        <title>The Global Catalogue of Microorganisms (GCM) 10K type strain sequencing project: providing services to taxonomists for standard genome sequencing and annotation.</title>
        <authorList>
            <consortium name="The Broad Institute Genomics Platform"/>
            <consortium name="The Broad Institute Genome Sequencing Center for Infectious Disease"/>
            <person name="Wu L."/>
            <person name="Ma J."/>
        </authorList>
    </citation>
    <scope>NUCLEOTIDE SEQUENCE [LARGE SCALE GENOMIC DNA]</scope>
    <source>
        <strain evidence="3">JCM 3146</strain>
    </source>
</reference>
<sequence>MHPDIMYALSTERTRDLRREAARERRARRLPRTRRLRLRTPRPRAVWAS</sequence>
<organism evidence="2 3">
    <name type="scientific">Actinoallomurus spadix</name>
    <dbReference type="NCBI Taxonomy" id="79912"/>
    <lineage>
        <taxon>Bacteria</taxon>
        <taxon>Bacillati</taxon>
        <taxon>Actinomycetota</taxon>
        <taxon>Actinomycetes</taxon>
        <taxon>Streptosporangiales</taxon>
        <taxon>Thermomonosporaceae</taxon>
        <taxon>Actinoallomurus</taxon>
    </lineage>
</organism>
<feature type="compositionally biased region" description="Basic residues" evidence="1">
    <location>
        <begin position="25"/>
        <end position="35"/>
    </location>
</feature>
<name>A0ABP3HFV9_9ACTN</name>
<feature type="region of interest" description="Disordered" evidence="1">
    <location>
        <begin position="1"/>
        <end position="35"/>
    </location>
</feature>
<accession>A0ABP3HFV9</accession>
<gene>
    <name evidence="2" type="ORF">GCM10010151_68360</name>
</gene>
<protein>
    <submittedName>
        <fullName evidence="2">Uncharacterized protein</fullName>
    </submittedName>
</protein>
<dbReference type="EMBL" id="BAAABM010000066">
    <property type="protein sequence ID" value="GAA0368760.1"/>
    <property type="molecule type" value="Genomic_DNA"/>
</dbReference>
<evidence type="ECO:0000256" key="1">
    <source>
        <dbReference type="SAM" id="MobiDB-lite"/>
    </source>
</evidence>
<dbReference type="Proteomes" id="UP001501822">
    <property type="component" value="Unassembled WGS sequence"/>
</dbReference>
<dbReference type="RefSeq" id="WP_252799487.1">
    <property type="nucleotide sequence ID" value="NZ_BAAABM010000066.1"/>
</dbReference>
<feature type="compositionally biased region" description="Basic and acidic residues" evidence="1">
    <location>
        <begin position="12"/>
        <end position="24"/>
    </location>
</feature>
<keyword evidence="3" id="KW-1185">Reference proteome</keyword>
<comment type="caution">
    <text evidence="2">The sequence shown here is derived from an EMBL/GenBank/DDBJ whole genome shotgun (WGS) entry which is preliminary data.</text>
</comment>
<evidence type="ECO:0000313" key="3">
    <source>
        <dbReference type="Proteomes" id="UP001501822"/>
    </source>
</evidence>
<proteinExistence type="predicted"/>